<evidence type="ECO:0000259" key="2">
    <source>
        <dbReference type="PROSITE" id="PS50235"/>
    </source>
</evidence>
<dbReference type="InterPro" id="IPR028890">
    <property type="entry name" value="Peptidase_C98"/>
</dbReference>
<feature type="compositionally biased region" description="Polar residues" evidence="1">
    <location>
        <begin position="733"/>
        <end position="749"/>
    </location>
</feature>
<reference evidence="3" key="3">
    <citation type="submission" date="2025-09" db="UniProtKB">
        <authorList>
            <consortium name="Ensembl"/>
        </authorList>
    </citation>
    <scope>IDENTIFICATION</scope>
</reference>
<dbReference type="GeneTree" id="ENSGT00390000002316"/>
<dbReference type="Ensembl" id="ENSPPAT00000041879.1">
    <property type="protein sequence ID" value="ENSPPAP00000019128.1"/>
    <property type="gene ID" value="ENSPPAG00000032740.1"/>
</dbReference>
<dbReference type="OMA" id="NANALCW"/>
<evidence type="ECO:0000256" key="1">
    <source>
        <dbReference type="SAM" id="MobiDB-lite"/>
    </source>
</evidence>
<dbReference type="InterPro" id="IPR029388">
    <property type="entry name" value="DUF4650"/>
</dbReference>
<dbReference type="GO" id="GO:0015030">
    <property type="term" value="C:Cajal body"/>
    <property type="evidence" value="ECO:0007669"/>
    <property type="project" value="Ensembl"/>
</dbReference>
<feature type="compositionally biased region" description="Polar residues" evidence="1">
    <location>
        <begin position="148"/>
        <end position="163"/>
    </location>
</feature>
<dbReference type="InterPro" id="IPR033505">
    <property type="entry name" value="USPL1"/>
</dbReference>
<feature type="compositionally biased region" description="Basic residues" evidence="1">
    <location>
        <begin position="811"/>
        <end position="820"/>
    </location>
</feature>
<feature type="compositionally biased region" description="Polar residues" evidence="1">
    <location>
        <begin position="855"/>
        <end position="876"/>
    </location>
</feature>
<dbReference type="Bgee" id="ENSPPAG00000032740">
    <property type="expression patterns" value="Expressed in testis and 6 other cell types or tissues"/>
</dbReference>
<dbReference type="GO" id="GO:0009301">
    <property type="term" value="P:snRNA transcription"/>
    <property type="evidence" value="ECO:0007669"/>
    <property type="project" value="Ensembl"/>
</dbReference>
<organism evidence="3 4">
    <name type="scientific">Pan paniscus</name>
    <name type="common">Pygmy chimpanzee</name>
    <name type="synonym">Bonobo</name>
    <dbReference type="NCBI Taxonomy" id="9597"/>
    <lineage>
        <taxon>Eukaryota</taxon>
        <taxon>Metazoa</taxon>
        <taxon>Chordata</taxon>
        <taxon>Craniata</taxon>
        <taxon>Vertebrata</taxon>
        <taxon>Euteleostomi</taxon>
        <taxon>Mammalia</taxon>
        <taxon>Eutheria</taxon>
        <taxon>Euarchontoglires</taxon>
        <taxon>Primates</taxon>
        <taxon>Haplorrhini</taxon>
        <taxon>Catarrhini</taxon>
        <taxon>Hominidae</taxon>
        <taxon>Pan</taxon>
    </lineage>
</organism>
<feature type="region of interest" description="Disordered" evidence="1">
    <location>
        <begin position="905"/>
        <end position="931"/>
    </location>
</feature>
<dbReference type="GeneID" id="100970958"/>
<dbReference type="GO" id="GO:0016929">
    <property type="term" value="F:deSUMOylase activity"/>
    <property type="evidence" value="ECO:0007669"/>
    <property type="project" value="Ensembl"/>
</dbReference>
<dbReference type="GO" id="GO:0030576">
    <property type="term" value="P:Cajal body organization"/>
    <property type="evidence" value="ECO:0007669"/>
    <property type="project" value="Ensembl"/>
</dbReference>
<proteinExistence type="predicted"/>
<feature type="region of interest" description="Disordered" evidence="1">
    <location>
        <begin position="185"/>
        <end position="207"/>
    </location>
</feature>
<dbReference type="PANTHER" id="PTHR15294:SF3">
    <property type="entry name" value="SUMO-SPECIFIC ISOPEPTIDASE USPL1"/>
    <property type="match status" value="1"/>
</dbReference>
<feature type="compositionally biased region" description="Pro residues" evidence="1">
    <location>
        <begin position="822"/>
        <end position="833"/>
    </location>
</feature>
<dbReference type="STRING" id="9597.ENSPPAP00000019128"/>
<feature type="region of interest" description="Disordered" evidence="1">
    <location>
        <begin position="144"/>
        <end position="168"/>
    </location>
</feature>
<dbReference type="PROSITE" id="PS50235">
    <property type="entry name" value="USP_3"/>
    <property type="match status" value="1"/>
</dbReference>
<dbReference type="Proteomes" id="UP000240080">
    <property type="component" value="Chromosome 13"/>
</dbReference>
<sequence>MMDSPKIGNGLPVIGPGTDIGISSLHMVGYLGKNYDSAKVPSDEYCPACREKGKLKALKTYRISFQESIFLCEDLQCIYPLGSKSLNNLISPDLEECHTPHKPQKRKSLESSYKDSLLLANSKKTRNYIAIDGEKVLNSKHNGEVYDETSSNLPDSSGQQNPIRTADSLERNEILEADTVDMATTKDPATVDVSGTGRPSPQNEGCTSKLEMPLESKCTSFPQTLCVQWKNAYALCWLDCILSALVHSEELKNTVTGLCSKEESIFWRLLTKYNQANTLLYTNQLSGVKDGDCKKLTSEIFAEIETCLNEVRDEIFISLQPQLRCTLGDMESPVFAFPLLLKLEPHIEKLFLYSFSWDFECSQCGHQYQNRHMKSLVTFTNVIPEWHPLNAAHFGPCNNCNSKSQIRKMVLEKVSPIFMLHFVEGLPQNDLQHYAFHFEGCLYQITSVIQYRANNHFITWILDADGSWLECDDLKGPCSERHKKFEVPASEIHIVIWERKISQVTDKEAACLPLKKTNDQHALSNEKPVSSTSCSVGDAASAETASVTHPKDKSVAPRTLSQDTAVTHGDHLLSGPKGLVDNNILPLTLEETIQKTASVSQLNSEAFLLENKPVAENTGILKTNTLLSQESLMASSVSAPCNEKLIQDQFVDISFPSQVVNTNMQSVQLNTEDTVNTKSVNNTDATGLIQGVKSVEIEKDAQLKQFLTPKTEQLKPERVTSQVSNLKKKEATADSQTTTSKSLQNQSLKENQKKPFVGSWVKGLISRGASFMPLCVSAHNRNTITDLQPSVKGVNNFGGFKTKGINQKASHVSKKARKSASKPPPISKPPAGPPSSNGTAAHPHAHAASEVLEKSGSTSCGAQLNHSSHGNGISSANHEDLVEGQIHKLRLKLRKKLKAEKKKLAALMSSPQSRTVRSENLEQVPQDGSPNDCESIEDLLNELPYPIDIANESACTTVPGVSLYSSQTHEEILAELLSPTPVSTELSENGEGDFRYLGMGDSHIPPPVPSELNDVSQNTHLRQDHNYCSPTKKNPCEVQPDSLTNNACVRTLNLESPMKTDIFDEFFSSSALNALANDTLDLPHFDEYLFENY</sequence>
<name>A0A2R9APN1_PANPA</name>
<protein>
    <submittedName>
        <fullName evidence="3">Ubiquitin specific peptidase like 1</fullName>
    </submittedName>
</protein>
<evidence type="ECO:0000313" key="3">
    <source>
        <dbReference type="Ensembl" id="ENSPPAP00000019128.1"/>
    </source>
</evidence>
<dbReference type="Pfam" id="PF15509">
    <property type="entry name" value="DUF4650"/>
    <property type="match status" value="1"/>
</dbReference>
<dbReference type="EMBL" id="AJFE02094331">
    <property type="status" value="NOT_ANNOTATED_CDS"/>
    <property type="molecule type" value="Genomic_DNA"/>
</dbReference>
<feature type="compositionally biased region" description="Polar residues" evidence="1">
    <location>
        <begin position="197"/>
        <end position="206"/>
    </location>
</feature>
<feature type="domain" description="USP" evidence="2">
    <location>
        <begin position="227"/>
        <end position="500"/>
    </location>
</feature>
<dbReference type="InterPro" id="IPR028889">
    <property type="entry name" value="USP"/>
</dbReference>
<feature type="region of interest" description="Disordered" evidence="1">
    <location>
        <begin position="798"/>
        <end position="876"/>
    </location>
</feature>
<dbReference type="AlphaFoldDB" id="A0A2R9APN1"/>
<reference evidence="3 4" key="1">
    <citation type="journal article" date="2012" name="Nature">
        <title>The bonobo genome compared with the chimpanzee and human genomes.</title>
        <authorList>
            <person name="Prufer K."/>
            <person name="Munch K."/>
            <person name="Hellmann I."/>
            <person name="Akagi K."/>
            <person name="Miller J.R."/>
            <person name="Walenz B."/>
            <person name="Koren S."/>
            <person name="Sutton G."/>
            <person name="Kodira C."/>
            <person name="Winer R."/>
            <person name="Knight J.R."/>
            <person name="Mullikin J.C."/>
            <person name="Meader S.J."/>
            <person name="Ponting C.P."/>
            <person name="Lunter G."/>
            <person name="Higashino S."/>
            <person name="Hobolth A."/>
            <person name="Dutheil J."/>
            <person name="Karakoc E."/>
            <person name="Alkan C."/>
            <person name="Sajjadian S."/>
            <person name="Catacchio C.R."/>
            <person name="Ventura M."/>
            <person name="Marques-Bonet T."/>
            <person name="Eichler E.E."/>
            <person name="Andre C."/>
            <person name="Atencia R."/>
            <person name="Mugisha L."/>
            <person name="Junhold J."/>
            <person name="Patterson N."/>
            <person name="Siebauer M."/>
            <person name="Good J.M."/>
            <person name="Fischer A."/>
            <person name="Ptak S.E."/>
            <person name="Lachmann M."/>
            <person name="Symer D.E."/>
            <person name="Mailund T."/>
            <person name="Schierup M.H."/>
            <person name="Andres A.M."/>
            <person name="Kelso J."/>
            <person name="Paabo S."/>
        </authorList>
    </citation>
    <scope>NUCLEOTIDE SEQUENCE [LARGE SCALE GENOMIC DNA]</scope>
</reference>
<gene>
    <name evidence="3" type="primary">USPL1</name>
</gene>
<dbReference type="PANTHER" id="PTHR15294">
    <property type="entry name" value="RETINOVIN-RELATED"/>
    <property type="match status" value="1"/>
</dbReference>
<dbReference type="InterPro" id="IPR038765">
    <property type="entry name" value="Papain-like_cys_pep_sf"/>
</dbReference>
<dbReference type="GO" id="GO:0032183">
    <property type="term" value="F:SUMO binding"/>
    <property type="evidence" value="ECO:0007669"/>
    <property type="project" value="Ensembl"/>
</dbReference>
<dbReference type="EMBL" id="AJFE02094332">
    <property type="status" value="NOT_ANNOTATED_CDS"/>
    <property type="molecule type" value="Genomic_DNA"/>
</dbReference>
<keyword evidence="4" id="KW-1185">Reference proteome</keyword>
<accession>A0A2R9APN1</accession>
<dbReference type="Pfam" id="PF15499">
    <property type="entry name" value="Peptidase_C98"/>
    <property type="match status" value="1"/>
</dbReference>
<dbReference type="KEGG" id="pps:100970958"/>
<feature type="region of interest" description="Disordered" evidence="1">
    <location>
        <begin position="715"/>
        <end position="750"/>
    </location>
</feature>
<reference evidence="3" key="2">
    <citation type="submission" date="2025-08" db="UniProtKB">
        <authorList>
            <consortium name="Ensembl"/>
        </authorList>
    </citation>
    <scope>IDENTIFICATION</scope>
</reference>
<dbReference type="GO" id="GO:0016926">
    <property type="term" value="P:protein desumoylation"/>
    <property type="evidence" value="ECO:0007669"/>
    <property type="project" value="Ensembl"/>
</dbReference>
<evidence type="ECO:0000313" key="4">
    <source>
        <dbReference type="Proteomes" id="UP000240080"/>
    </source>
</evidence>
<dbReference type="CTD" id="10208"/>
<dbReference type="GO" id="GO:0008283">
    <property type="term" value="P:cell population proliferation"/>
    <property type="evidence" value="ECO:0007669"/>
    <property type="project" value="Ensembl"/>
</dbReference>
<dbReference type="SUPFAM" id="SSF54001">
    <property type="entry name" value="Cysteine proteinases"/>
    <property type="match status" value="1"/>
</dbReference>